<sequence length="407" mass="44174">MSRAKSLDKGNKAVRLLKKSFIVIILTVTAILTVAAPGWAHFSSAGYSDIQVGSDTISYHLSLLEQDLVHIFPDKPDGGDKISDKQLAASLGTLSRLVDDGIIVTGDGKVGNGTITAAKHEKRASMEMIGIDIQYRFAGPVKRYLMQYNFFWYNGVDVNHSNYATIHVGGQTIEQVLGSQNYIVQVQGPGASAAGSPSGGAAATTTKTITASASSKQPTVLTAETSGWSTLRTYVVMGMEHIWSGLDHMLFLFGLLLAAEQKVWKIVRLITAFTIGHCVTLVLSSLEVAYLSPRIVEPLIALSIVYIAIENIWKKKENVRVVVTMLFGLVHGFGFAEVLRGTLSGHMALPLFSFNLGVEIGQLVVVAIVIPLLIAVRRLPIRFNWNVYASGIVGIFGLYWLLERVLA</sequence>
<gene>
    <name evidence="2" type="ORF">EJQ19_10255</name>
</gene>
<feature type="transmembrane region" description="Helical" evidence="1">
    <location>
        <begin position="21"/>
        <end position="42"/>
    </location>
</feature>
<evidence type="ECO:0000313" key="3">
    <source>
        <dbReference type="Proteomes" id="UP000276128"/>
    </source>
</evidence>
<feature type="transmembrane region" description="Helical" evidence="1">
    <location>
        <begin position="291"/>
        <end position="309"/>
    </location>
</feature>
<protein>
    <submittedName>
        <fullName evidence="2">HupE/UreJ family protein</fullName>
    </submittedName>
</protein>
<feature type="transmembrane region" description="Helical" evidence="1">
    <location>
        <begin position="241"/>
        <end position="259"/>
    </location>
</feature>
<keyword evidence="1" id="KW-1133">Transmembrane helix</keyword>
<evidence type="ECO:0000313" key="2">
    <source>
        <dbReference type="EMBL" id="RTE09817.1"/>
    </source>
</evidence>
<dbReference type="Pfam" id="PF13795">
    <property type="entry name" value="HupE_UreJ_2"/>
    <property type="match status" value="1"/>
</dbReference>
<proteinExistence type="predicted"/>
<accession>A0A3S0CAV8</accession>
<dbReference type="AlphaFoldDB" id="A0A3S0CAV8"/>
<dbReference type="EMBL" id="RXHU01000026">
    <property type="protein sequence ID" value="RTE09817.1"/>
    <property type="molecule type" value="Genomic_DNA"/>
</dbReference>
<comment type="caution">
    <text evidence="2">The sequence shown here is derived from an EMBL/GenBank/DDBJ whole genome shotgun (WGS) entry which is preliminary data.</text>
</comment>
<feature type="transmembrane region" description="Helical" evidence="1">
    <location>
        <begin position="321"/>
        <end position="339"/>
    </location>
</feature>
<evidence type="ECO:0000256" key="1">
    <source>
        <dbReference type="SAM" id="Phobius"/>
    </source>
</evidence>
<keyword evidence="1" id="KW-0812">Transmembrane</keyword>
<reference evidence="2 3" key="1">
    <citation type="submission" date="2018-12" db="EMBL/GenBank/DDBJ databases">
        <title>Bacillus ochoae sp. nov., Paenibacillus whitsoniae sp. nov., Paenibacillus spiritus sp. nov. Isolated from the Mars Exploration Rover during spacecraft assembly.</title>
        <authorList>
            <person name="Seuylemezian A."/>
            <person name="Vaishampayan P."/>
        </authorList>
    </citation>
    <scope>NUCLEOTIDE SEQUENCE [LARGE SCALE GENOMIC DNA]</scope>
    <source>
        <strain evidence="2 3">MER 54</strain>
    </source>
</reference>
<feature type="transmembrane region" description="Helical" evidence="1">
    <location>
        <begin position="266"/>
        <end position="285"/>
    </location>
</feature>
<dbReference type="InterPro" id="IPR032809">
    <property type="entry name" value="Put_HupE_UreJ"/>
</dbReference>
<organism evidence="2 3">
    <name type="scientific">Paenibacillus whitsoniae</name>
    <dbReference type="NCBI Taxonomy" id="2496558"/>
    <lineage>
        <taxon>Bacteria</taxon>
        <taxon>Bacillati</taxon>
        <taxon>Bacillota</taxon>
        <taxon>Bacilli</taxon>
        <taxon>Bacillales</taxon>
        <taxon>Paenibacillaceae</taxon>
        <taxon>Paenibacillus</taxon>
    </lineage>
</organism>
<feature type="transmembrane region" description="Helical" evidence="1">
    <location>
        <begin position="383"/>
        <end position="402"/>
    </location>
</feature>
<keyword evidence="1" id="KW-0472">Membrane</keyword>
<feature type="transmembrane region" description="Helical" evidence="1">
    <location>
        <begin position="351"/>
        <end position="376"/>
    </location>
</feature>
<dbReference type="Proteomes" id="UP000276128">
    <property type="component" value="Unassembled WGS sequence"/>
</dbReference>
<dbReference type="RefSeq" id="WP_126141124.1">
    <property type="nucleotide sequence ID" value="NZ_RXHU01000026.1"/>
</dbReference>
<dbReference type="OrthoDB" id="9808870at2"/>
<keyword evidence="3" id="KW-1185">Reference proteome</keyword>
<name>A0A3S0CAV8_9BACL</name>